<dbReference type="AlphaFoldDB" id="A3ZX80"/>
<dbReference type="STRING" id="314230.DSM3645_27813"/>
<dbReference type="Proteomes" id="UP000004358">
    <property type="component" value="Unassembled WGS sequence"/>
</dbReference>
<dbReference type="Pfam" id="PF12728">
    <property type="entry name" value="HTH_17"/>
    <property type="match status" value="1"/>
</dbReference>
<reference evidence="2 3" key="1">
    <citation type="submission" date="2006-02" db="EMBL/GenBank/DDBJ databases">
        <authorList>
            <person name="Amann R."/>
            <person name="Ferriera S."/>
            <person name="Johnson J."/>
            <person name="Kravitz S."/>
            <person name="Halpern A."/>
            <person name="Remington K."/>
            <person name="Beeson K."/>
            <person name="Tran B."/>
            <person name="Rogers Y.-H."/>
            <person name="Friedman R."/>
            <person name="Venter J.C."/>
        </authorList>
    </citation>
    <scope>NUCLEOTIDE SEQUENCE [LARGE SCALE GENOMIC DNA]</scope>
    <source>
        <strain evidence="2 3">DSM 3645</strain>
    </source>
</reference>
<proteinExistence type="predicted"/>
<accession>A3ZX80</accession>
<gene>
    <name evidence="2" type="ORF">DSM3645_27813</name>
</gene>
<dbReference type="RefSeq" id="WP_002653456.1">
    <property type="nucleotide sequence ID" value="NZ_CH672376.1"/>
</dbReference>
<evidence type="ECO:0000313" key="3">
    <source>
        <dbReference type="Proteomes" id="UP000004358"/>
    </source>
</evidence>
<comment type="caution">
    <text evidence="2">The sequence shown here is derived from an EMBL/GenBank/DDBJ whole genome shotgun (WGS) entry which is preliminary data.</text>
</comment>
<feature type="domain" description="Helix-turn-helix" evidence="1">
    <location>
        <begin position="31"/>
        <end position="84"/>
    </location>
</feature>
<sequence length="93" mass="11152">MSLDMATLQHRLARMEEMLRSLMQREAVRDWYRVDEFARLVGRSPFTCRQWCRRGRIVARKQASGRGAYRAWAIAHEELVRYRRDGLLPSNRE</sequence>
<dbReference type="HOGENOM" id="CLU_2620124_0_0_0"/>
<evidence type="ECO:0000259" key="1">
    <source>
        <dbReference type="Pfam" id="PF12728"/>
    </source>
</evidence>
<protein>
    <recommendedName>
        <fullName evidence="1">Helix-turn-helix domain-containing protein</fullName>
    </recommendedName>
</protein>
<organism evidence="2 3">
    <name type="scientific">Blastopirellula marina DSM 3645</name>
    <dbReference type="NCBI Taxonomy" id="314230"/>
    <lineage>
        <taxon>Bacteria</taxon>
        <taxon>Pseudomonadati</taxon>
        <taxon>Planctomycetota</taxon>
        <taxon>Planctomycetia</taxon>
        <taxon>Pirellulales</taxon>
        <taxon>Pirellulaceae</taxon>
        <taxon>Blastopirellula</taxon>
    </lineage>
</organism>
<evidence type="ECO:0000313" key="2">
    <source>
        <dbReference type="EMBL" id="EAQ78961.1"/>
    </source>
</evidence>
<dbReference type="EMBL" id="AANZ01000017">
    <property type="protein sequence ID" value="EAQ78961.1"/>
    <property type="molecule type" value="Genomic_DNA"/>
</dbReference>
<dbReference type="InterPro" id="IPR041657">
    <property type="entry name" value="HTH_17"/>
</dbReference>
<dbReference type="eggNOG" id="ENOG5033064">
    <property type="taxonomic scope" value="Bacteria"/>
</dbReference>
<name>A3ZX80_9BACT</name>